<dbReference type="InterPro" id="IPR036508">
    <property type="entry name" value="Chitin-bd_dom_sf"/>
</dbReference>
<evidence type="ECO:0000256" key="1">
    <source>
        <dbReference type="ARBA" id="ARBA00004613"/>
    </source>
</evidence>
<dbReference type="Pfam" id="PF17210">
    <property type="entry name" value="SdrD_B"/>
    <property type="match status" value="1"/>
</dbReference>
<reference evidence="7 8" key="1">
    <citation type="submission" date="2024-10" db="EMBL/GenBank/DDBJ databases">
        <title>Updated reference genomes for cyclostephanoid diatoms.</title>
        <authorList>
            <person name="Roberts W.R."/>
            <person name="Alverson A.J."/>
        </authorList>
    </citation>
    <scope>NUCLEOTIDE SEQUENCE [LARGE SCALE GENOMIC DNA]</scope>
    <source>
        <strain evidence="7 8">AJA232-27</strain>
    </source>
</reference>
<keyword evidence="5" id="KW-0812">Transmembrane</keyword>
<dbReference type="SUPFAM" id="SSF57625">
    <property type="entry name" value="Invertebrate chitin-binding proteins"/>
    <property type="match status" value="1"/>
</dbReference>
<name>A0ABD3M5T7_9STRA</name>
<feature type="region of interest" description="Disordered" evidence="4">
    <location>
        <begin position="575"/>
        <end position="609"/>
    </location>
</feature>
<evidence type="ECO:0000256" key="2">
    <source>
        <dbReference type="ARBA" id="ARBA00022525"/>
    </source>
</evidence>
<feature type="region of interest" description="Disordered" evidence="4">
    <location>
        <begin position="863"/>
        <end position="886"/>
    </location>
</feature>
<keyword evidence="3" id="KW-0732">Signal</keyword>
<evidence type="ECO:0000259" key="6">
    <source>
        <dbReference type="PROSITE" id="PS50940"/>
    </source>
</evidence>
<comment type="caution">
    <text evidence="7">The sequence shown here is derived from an EMBL/GenBank/DDBJ whole genome shotgun (WGS) entry which is preliminary data.</text>
</comment>
<gene>
    <name evidence="7" type="ORF">ACHAWU_002362</name>
</gene>
<feature type="compositionally biased region" description="Basic residues" evidence="4">
    <location>
        <begin position="206"/>
        <end position="220"/>
    </location>
</feature>
<dbReference type="SUPFAM" id="SSF117074">
    <property type="entry name" value="Hypothetical protein PA1324"/>
    <property type="match status" value="1"/>
</dbReference>
<dbReference type="Gene3D" id="2.60.40.10">
    <property type="entry name" value="Immunoglobulins"/>
    <property type="match status" value="1"/>
</dbReference>
<feature type="compositionally biased region" description="Low complexity" evidence="4">
    <location>
        <begin position="1"/>
        <end position="22"/>
    </location>
</feature>
<dbReference type="GO" id="GO:0005576">
    <property type="term" value="C:extracellular region"/>
    <property type="evidence" value="ECO:0007669"/>
    <property type="project" value="UniProtKB-SubCell"/>
</dbReference>
<dbReference type="InterPro" id="IPR033764">
    <property type="entry name" value="Sdr_B"/>
</dbReference>
<feature type="compositionally biased region" description="Polar residues" evidence="4">
    <location>
        <begin position="679"/>
        <end position="688"/>
    </location>
</feature>
<dbReference type="Proteomes" id="UP001530293">
    <property type="component" value="Unassembled WGS sequence"/>
</dbReference>
<feature type="compositionally biased region" description="Basic and acidic residues" evidence="4">
    <location>
        <begin position="577"/>
        <end position="605"/>
    </location>
</feature>
<evidence type="ECO:0000256" key="3">
    <source>
        <dbReference type="ARBA" id="ARBA00022729"/>
    </source>
</evidence>
<evidence type="ECO:0000313" key="8">
    <source>
        <dbReference type="Proteomes" id="UP001530293"/>
    </source>
</evidence>
<comment type="subcellular location">
    <subcellularLocation>
        <location evidence="1">Secreted</location>
    </subcellularLocation>
</comment>
<dbReference type="InterPro" id="IPR052109">
    <property type="entry name" value="SRRM_Domain-Containing"/>
</dbReference>
<feature type="compositionally biased region" description="Low complexity" evidence="4">
    <location>
        <begin position="136"/>
        <end position="164"/>
    </location>
</feature>
<dbReference type="PANTHER" id="PTHR34755:SF4">
    <property type="entry name" value="F-BOX DOMAIN-CONTAINING PROTEIN"/>
    <property type="match status" value="1"/>
</dbReference>
<keyword evidence="2" id="KW-0964">Secreted</keyword>
<dbReference type="PROSITE" id="PS50940">
    <property type="entry name" value="CHIT_BIND_II"/>
    <property type="match status" value="1"/>
</dbReference>
<dbReference type="InterPro" id="IPR013783">
    <property type="entry name" value="Ig-like_fold"/>
</dbReference>
<dbReference type="EMBL" id="JALLBG020000201">
    <property type="protein sequence ID" value="KAL3759349.1"/>
    <property type="molecule type" value="Genomic_DNA"/>
</dbReference>
<feature type="compositionally biased region" description="Basic and acidic residues" evidence="4">
    <location>
        <begin position="185"/>
        <end position="195"/>
    </location>
</feature>
<accession>A0ABD3M5T7</accession>
<keyword evidence="5" id="KW-0472">Membrane</keyword>
<evidence type="ECO:0000313" key="7">
    <source>
        <dbReference type="EMBL" id="KAL3759349.1"/>
    </source>
</evidence>
<dbReference type="InterPro" id="IPR002557">
    <property type="entry name" value="Chitin-bd_dom"/>
</dbReference>
<feature type="compositionally biased region" description="Basic and acidic residues" evidence="4">
    <location>
        <begin position="238"/>
        <end position="247"/>
    </location>
</feature>
<evidence type="ECO:0000256" key="5">
    <source>
        <dbReference type="SAM" id="Phobius"/>
    </source>
</evidence>
<feature type="compositionally biased region" description="Low complexity" evidence="4">
    <location>
        <begin position="271"/>
        <end position="288"/>
    </location>
</feature>
<protein>
    <recommendedName>
        <fullName evidence="6">Chitin-binding type-2 domain-containing protein</fullName>
    </recommendedName>
</protein>
<keyword evidence="5" id="KW-1133">Transmembrane helix</keyword>
<feature type="compositionally biased region" description="Gly residues" evidence="4">
    <location>
        <begin position="87"/>
        <end position="99"/>
    </location>
</feature>
<feature type="region of interest" description="Disordered" evidence="4">
    <location>
        <begin position="1"/>
        <end position="43"/>
    </location>
</feature>
<dbReference type="AlphaFoldDB" id="A0ABD3M5T7"/>
<organism evidence="7 8">
    <name type="scientific">Discostella pseudostelligera</name>
    <dbReference type="NCBI Taxonomy" id="259834"/>
    <lineage>
        <taxon>Eukaryota</taxon>
        <taxon>Sar</taxon>
        <taxon>Stramenopiles</taxon>
        <taxon>Ochrophyta</taxon>
        <taxon>Bacillariophyta</taxon>
        <taxon>Coscinodiscophyceae</taxon>
        <taxon>Thalassiosirophycidae</taxon>
        <taxon>Stephanodiscales</taxon>
        <taxon>Stephanodiscaceae</taxon>
        <taxon>Discostella</taxon>
    </lineage>
</organism>
<feature type="region of interest" description="Disordered" evidence="4">
    <location>
        <begin position="63"/>
        <end position="293"/>
    </location>
</feature>
<evidence type="ECO:0000256" key="4">
    <source>
        <dbReference type="SAM" id="MobiDB-lite"/>
    </source>
</evidence>
<feature type="compositionally biased region" description="Acidic residues" evidence="4">
    <location>
        <begin position="31"/>
        <end position="43"/>
    </location>
</feature>
<dbReference type="Pfam" id="PF01607">
    <property type="entry name" value="CBM_14"/>
    <property type="match status" value="1"/>
</dbReference>
<dbReference type="PANTHER" id="PTHR34755">
    <property type="entry name" value="SERINE/ARGININE REPETITIVE MATRIX PROTEIN 3-RELATED"/>
    <property type="match status" value="1"/>
</dbReference>
<feature type="transmembrane region" description="Helical" evidence="5">
    <location>
        <begin position="321"/>
        <end position="342"/>
    </location>
</feature>
<proteinExistence type="predicted"/>
<feature type="compositionally biased region" description="Polar residues" evidence="4">
    <location>
        <begin position="249"/>
        <end position="258"/>
    </location>
</feature>
<sequence length="934" mass="101700">MSRKSTPPTSVSSSSTSSSPSVFETTPMNDIDGDTIDDYDDEESNVSDLDSILAMAKRLDDASIISDPSIIEGTTPHVGIGVKQNYGGRGRGNVAGRGGSNQYRAGPSSGRGGGLYSDRRRDLDSIVSESDESDDSSSSSSESSTNSSSSGDSNSRSSSEASMELNPNRGKQGVSSRPMGQPRVGHHDEDGDVHGHQFYHHSQQQRQHHQHHNLNHQRRYRQPESPSESYESEDDIEERLPNDRYSEQARGSINNNQRRGGGLPSQRNRSRSPNRPAATSSSTTTPPRGRMYANDKKWYEENDDENEEEMKQVQKRKKLKMAMIATILVLVVVAIIAIVVTVKNGNKEEEQEEQLSTKFDNTDEYQLSLPTSSPSYSGMYDCQLGEEGAVPIRGCAGFVVCNKFGEMTGDIQYCGQGTLYDVYTNVCNHVDDVVCSTPSLPPAMASSLTPDLVPPTPAPASTPTTTFAITDDSAPSPVATVTFKPTNPGDMRGPLVSYDQRLDFVGVSSPGDVTILQIYLQNYLNTFYSSNNLDTLEEDDVLRSLSDVSISLTVRDFETRKRRSILVEEVGDEIDGEDTRRKGQRRSHADAKSPKIRGNRMERRHLQTTSDNPHFIAVYDQTTTYRTIDTSISIDTILSRPFDAKYTAILIEQLQQRVPDTFSSLTGIEFVGSSDDDNILNTATNAPTVTLPRTKRPSSAPTATKEVDAEEFTSSPSQGEAPPPPTAQPTANIPAAIMINGIAFLDKDEDGLYETNADSLMEEVYVNLKACDGDGGVWKSTTTTDANGQFSFAIEEGEYFLEFFKPSPSEQYDFTIERVGGNDIDVLDSDVVDKNAIQGQSNCMTVKEGFNQLTNAGYIMRSSGVTSTTSSSPPSTTTSSTSGSGSTASQYCAFVTSTGSGSGQQFNFEGCRVPCSNPDRACPDGMLCAYTKDC</sequence>
<keyword evidence="8" id="KW-1185">Reference proteome</keyword>
<feature type="domain" description="Chitin-binding type-2" evidence="6">
    <location>
        <begin position="379"/>
        <end position="437"/>
    </location>
</feature>
<feature type="region of interest" description="Disordered" evidence="4">
    <location>
        <begin position="674"/>
        <end position="731"/>
    </location>
</feature>